<feature type="region of interest" description="Disordered" evidence="1">
    <location>
        <begin position="1093"/>
        <end position="1121"/>
    </location>
</feature>
<protein>
    <submittedName>
        <fullName evidence="3">Heat shock protein 90</fullName>
    </submittedName>
</protein>
<reference evidence="2" key="1">
    <citation type="submission" date="2022-10" db="EMBL/GenBank/DDBJ databases">
        <authorList>
            <person name="Chen Y."/>
            <person name="Dougan E. K."/>
            <person name="Chan C."/>
            <person name="Rhodes N."/>
            <person name="Thang M."/>
        </authorList>
    </citation>
    <scope>NUCLEOTIDE SEQUENCE</scope>
</reference>
<feature type="region of interest" description="Disordered" evidence="1">
    <location>
        <begin position="219"/>
        <end position="240"/>
    </location>
</feature>
<comment type="caution">
    <text evidence="2">The sequence shown here is derived from an EMBL/GenBank/DDBJ whole genome shotgun (WGS) entry which is preliminary data.</text>
</comment>
<gene>
    <name evidence="2" type="ORF">C1SCF055_LOCUS44225</name>
</gene>
<accession>A0A9P1GRL4</accession>
<feature type="compositionally biased region" description="Basic and acidic residues" evidence="1">
    <location>
        <begin position="225"/>
        <end position="237"/>
    </location>
</feature>
<dbReference type="OrthoDB" id="439097at2759"/>
<feature type="compositionally biased region" description="Basic residues" evidence="1">
    <location>
        <begin position="555"/>
        <end position="567"/>
    </location>
</feature>
<feature type="region of interest" description="Disordered" evidence="1">
    <location>
        <begin position="1"/>
        <end position="43"/>
    </location>
</feature>
<dbReference type="Proteomes" id="UP001152797">
    <property type="component" value="Unassembled WGS sequence"/>
</dbReference>
<dbReference type="EMBL" id="CAMXCT020006768">
    <property type="protein sequence ID" value="CAL1173118.1"/>
    <property type="molecule type" value="Genomic_DNA"/>
</dbReference>
<keyword evidence="4" id="KW-1185">Reference proteome</keyword>
<feature type="region of interest" description="Disordered" evidence="1">
    <location>
        <begin position="537"/>
        <end position="574"/>
    </location>
</feature>
<reference evidence="3 4" key="2">
    <citation type="submission" date="2024-05" db="EMBL/GenBank/DDBJ databases">
        <authorList>
            <person name="Chen Y."/>
            <person name="Shah S."/>
            <person name="Dougan E. K."/>
            <person name="Thang M."/>
            <person name="Chan C."/>
        </authorList>
    </citation>
    <scope>NUCLEOTIDE SEQUENCE [LARGE SCALE GENOMIC DNA]</scope>
</reference>
<sequence length="1551" mass="174947">MPTPPEGPTSDVEDAGAESSGGREDAAAGDGAPHSGAPRWTEEDWKRWNAGTWSWHQGEEDRLLEEKIEAWRQRVTRLKANKQALVLYNNLTGKAWRDAEDLDLSALDDPYGVDRYMAWITQRYLDKEVVKAGKYMSDCFNLFKKGPNQDIRDYNSEFDRHLARLKEVGCVLPGLCSSWWYVDQLRLDNSTELNLLSSVNNQHDVAKLQEAAVAQDRMNRPIWENSRKPDGRNEKKSQQASYITELDDIPDIFRSTSTSWSTSSPTAFVAYQNAKVKYSDVLKARGTNPAKAREETLAKAKSRSFCSACGKKGHWHKDVACTKDKGKTGDGAPHVTHLVFYTDGLDLDTVVDCACSRTLAGVAWCKKYLEVVKKFDLPLHHDRAGGALQVWWTAPLPFDEGRSWPQLGMNYKMDTNVPDFSKLKLTDVILSFTASGHPKVNALDFGEPPQVPTWPEGVDWSVTEVHILARHAATSRAYMVSAELVEALEHLDIPDRHAWTMPELRLEAREARGGMSHKPVGLTHMCLDNLKVKCAEEGSGQQPQHSPDLAQLGGRKPRRPRTSRRRRMEGDSSSGFDLILEADQSVEDQIKEKKREYWKKMEELHKLPRSMGARSCYITEDVSSLGINHASAEPYELDNDEIFAGAAATDPLDIDEYDLDKICAELFAGSAHLTEEFAAKGYNVFEPRDILLGHNLFDPLQQETVFNGINYKKPKLLWVALPCTKWSQWQRLNYARRRQALRRARAEQRRLIHFAVECAWNQIANGNEGRNPEPAGAYTKTCCRAVIEGYQNMSSSIWAPPGTHNAANQTWEALAAEEAAGADEDVQDPKLTSIDFPAHVAHVLSVLDMASGYHMVKQIHGRKSTDLLADFTDCWMVLAGLTGSREPLKEQPPPEQPLAMVSAAKNNLRQKHGYSPAQWLFGAEPRLGDAMFDEDLYYKEELRSPDEIWRRRQTIQLAAFLQTQAGTPLRRALLGQPRSNAEVYEQGDYVYIYRVHKTVWWLEGKVHPIGYLQVNGVSFVLQNIFGLLNLKSWVWHSNHFSFQMKRVKDDLMRLVHRLDNSDDDAFTDATGPIDPKRQVTYEAVPERVRTQGVVRMHKRSVPPGADDKPNRSRPLPPVPGSDLEELLDTEVALMVEKQVPRSIVKQSDKEVKWEDIPEEERHPYHAAEAKQWAEHFHYGAVRIHGPQEAEWLRQAVPRARILRARFAYRCKNVAKRREDSTIPAKPRKLAAGDVGAAFPNGIESNGGLYFEPKRRGFPGVKPCSLVEIVGGVFGLSNSPRLWWDKLVTELLALKINAGVDFSTFSHHELDPYFFYVMRWGKLHGAHVTHVDDLLVAAPLSEMGQLQQGLSRIFTVAEWEADLFEYAGATIKQENDTIELHQTSYINARLETVDIPKDAVAENLANQAGVSLAQRRQEEPTYHDVKNTNKLVKLAQAGKGEPLKFTELVEDLHLLVYHDAAWANASLDPEVDDYDDYLASGQLGHILLLSRRVLTGQEASAMVVGWKPHACPRVCRSTLAAEVMSSLEDWEDALCSRSFIAGGLYRDHLMDL</sequence>
<proteinExistence type="predicted"/>
<evidence type="ECO:0000313" key="2">
    <source>
        <dbReference type="EMBL" id="CAI4019743.1"/>
    </source>
</evidence>
<evidence type="ECO:0000256" key="1">
    <source>
        <dbReference type="SAM" id="MobiDB-lite"/>
    </source>
</evidence>
<keyword evidence="3" id="KW-0346">Stress response</keyword>
<evidence type="ECO:0000313" key="3">
    <source>
        <dbReference type="EMBL" id="CAL4807055.1"/>
    </source>
</evidence>
<evidence type="ECO:0000313" key="4">
    <source>
        <dbReference type="Proteomes" id="UP001152797"/>
    </source>
</evidence>
<dbReference type="EMBL" id="CAMXCT010006768">
    <property type="protein sequence ID" value="CAI4019743.1"/>
    <property type="molecule type" value="Genomic_DNA"/>
</dbReference>
<name>A0A9P1GRL4_9DINO</name>
<organism evidence="2">
    <name type="scientific">Cladocopium goreaui</name>
    <dbReference type="NCBI Taxonomy" id="2562237"/>
    <lineage>
        <taxon>Eukaryota</taxon>
        <taxon>Sar</taxon>
        <taxon>Alveolata</taxon>
        <taxon>Dinophyceae</taxon>
        <taxon>Suessiales</taxon>
        <taxon>Symbiodiniaceae</taxon>
        <taxon>Cladocopium</taxon>
    </lineage>
</organism>
<dbReference type="EMBL" id="CAMXCT030006768">
    <property type="protein sequence ID" value="CAL4807055.1"/>
    <property type="molecule type" value="Genomic_DNA"/>
</dbReference>